<keyword evidence="3" id="KW-1185">Reference proteome</keyword>
<dbReference type="RefSeq" id="WP_147051999.1">
    <property type="nucleotide sequence ID" value="NZ_CP042437.1"/>
</dbReference>
<protein>
    <submittedName>
        <fullName evidence="2">DUF4249 family protein</fullName>
    </submittedName>
</protein>
<feature type="signal peptide" evidence="1">
    <location>
        <begin position="1"/>
        <end position="22"/>
    </location>
</feature>
<proteinExistence type="predicted"/>
<evidence type="ECO:0000256" key="1">
    <source>
        <dbReference type="SAM" id="SignalP"/>
    </source>
</evidence>
<evidence type="ECO:0000313" key="3">
    <source>
        <dbReference type="Proteomes" id="UP000321362"/>
    </source>
</evidence>
<dbReference type="Proteomes" id="UP000321362">
    <property type="component" value="Chromosome"/>
</dbReference>
<sequence>MEIKTYTRYIALSLMGSLILLASCKKNQSDILATNKPVVESYLIPGQVLSIKVYQQKALTDTTTYGAALTGLSISVSDGSKSVKLTESASGTYTYADQSFITTGKTYTMQFTYAGVAISATTIMPGKPQNFTLSDSVFHVLSTINPLYADVTRATIKWSNPDSLYHLLVFKNLDNDPYYISYIRSNNKPSFQINAERASYYNLVQSSFNYYGHYKVILMRVNQEYINILTTNITRDSQALLNEPTNVTNGLGIFTAMQTDTLSLRVTTQ</sequence>
<organism evidence="2 3">
    <name type="scientific">Mucilaginibacter ginsenosidivorax</name>
    <dbReference type="NCBI Taxonomy" id="862126"/>
    <lineage>
        <taxon>Bacteria</taxon>
        <taxon>Pseudomonadati</taxon>
        <taxon>Bacteroidota</taxon>
        <taxon>Sphingobacteriia</taxon>
        <taxon>Sphingobacteriales</taxon>
        <taxon>Sphingobacteriaceae</taxon>
        <taxon>Mucilaginibacter</taxon>
    </lineage>
</organism>
<evidence type="ECO:0000313" key="2">
    <source>
        <dbReference type="EMBL" id="QEC74840.1"/>
    </source>
</evidence>
<gene>
    <name evidence="2" type="ORF">FSB76_02360</name>
</gene>
<dbReference type="PROSITE" id="PS51257">
    <property type="entry name" value="PROKAR_LIPOPROTEIN"/>
    <property type="match status" value="1"/>
</dbReference>
<dbReference type="AlphaFoldDB" id="A0A5B8VTR5"/>
<keyword evidence="1" id="KW-0732">Signal</keyword>
<reference evidence="2 3" key="1">
    <citation type="journal article" date="2013" name="J. Microbiol.">
        <title>Mucilaginibacter ginsenosidivorax sp. nov., with ginsenoside converting activity isolated from sediment.</title>
        <authorList>
            <person name="Kim J.K."/>
            <person name="Choi T.E."/>
            <person name="Liu Q.M."/>
            <person name="Park H.Y."/>
            <person name="Yi T.H."/>
            <person name="Yoon M.H."/>
            <person name="Kim S.C."/>
            <person name="Im W.T."/>
        </authorList>
    </citation>
    <scope>NUCLEOTIDE SEQUENCE [LARGE SCALE GENOMIC DNA]</scope>
    <source>
        <strain evidence="2 3">KHI28</strain>
    </source>
</reference>
<dbReference type="OrthoDB" id="1117838at2"/>
<feature type="chain" id="PRO_5022771738" evidence="1">
    <location>
        <begin position="23"/>
        <end position="269"/>
    </location>
</feature>
<dbReference type="EMBL" id="CP042437">
    <property type="protein sequence ID" value="QEC74840.1"/>
    <property type="molecule type" value="Genomic_DNA"/>
</dbReference>
<dbReference type="KEGG" id="mgk:FSB76_02360"/>
<accession>A0A5B8VTR5</accession>
<name>A0A5B8VTR5_9SPHI</name>